<gene>
    <name evidence="11" type="ORF">VVD49_07330</name>
</gene>
<evidence type="ECO:0000256" key="5">
    <source>
        <dbReference type="ARBA" id="ARBA00022842"/>
    </source>
</evidence>
<feature type="domain" description="Reverse transcriptase" evidence="10">
    <location>
        <begin position="80"/>
        <end position="225"/>
    </location>
</feature>
<keyword evidence="6 11" id="KW-0695">RNA-directed DNA polymerase</keyword>
<evidence type="ECO:0000256" key="9">
    <source>
        <dbReference type="ARBA" id="ARBA00048173"/>
    </source>
</evidence>
<keyword evidence="3 11" id="KW-0548">Nucleotidyltransferase</keyword>
<dbReference type="Pfam" id="PF00078">
    <property type="entry name" value="RVT_1"/>
    <property type="match status" value="1"/>
</dbReference>
<keyword evidence="4" id="KW-0479">Metal-binding</keyword>
<dbReference type="CDD" id="cd03487">
    <property type="entry name" value="RT_Bac_retron_II"/>
    <property type="match status" value="1"/>
</dbReference>
<evidence type="ECO:0000313" key="11">
    <source>
        <dbReference type="EMBL" id="MEC5385530.1"/>
    </source>
</evidence>
<dbReference type="EC" id="2.7.7.49" evidence="1"/>
<evidence type="ECO:0000256" key="3">
    <source>
        <dbReference type="ARBA" id="ARBA00022695"/>
    </source>
</evidence>
<dbReference type="SUPFAM" id="SSF56672">
    <property type="entry name" value="DNA/RNA polymerases"/>
    <property type="match status" value="1"/>
</dbReference>
<evidence type="ECO:0000256" key="7">
    <source>
        <dbReference type="ARBA" id="ARBA00023118"/>
    </source>
</evidence>
<organism evidence="11 12">
    <name type="scientific">Uliginosibacterium silvisoli</name>
    <dbReference type="NCBI Taxonomy" id="3114758"/>
    <lineage>
        <taxon>Bacteria</taxon>
        <taxon>Pseudomonadati</taxon>
        <taxon>Pseudomonadota</taxon>
        <taxon>Betaproteobacteria</taxon>
        <taxon>Rhodocyclales</taxon>
        <taxon>Zoogloeaceae</taxon>
        <taxon>Uliginosibacterium</taxon>
    </lineage>
</organism>
<evidence type="ECO:0000313" key="12">
    <source>
        <dbReference type="Proteomes" id="UP001331561"/>
    </source>
</evidence>
<comment type="catalytic activity">
    <reaction evidence="9">
        <text>DNA(n) + a 2'-deoxyribonucleoside 5'-triphosphate = DNA(n+1) + diphosphate</text>
        <dbReference type="Rhea" id="RHEA:22508"/>
        <dbReference type="Rhea" id="RHEA-COMP:17339"/>
        <dbReference type="Rhea" id="RHEA-COMP:17340"/>
        <dbReference type="ChEBI" id="CHEBI:33019"/>
        <dbReference type="ChEBI" id="CHEBI:61560"/>
        <dbReference type="ChEBI" id="CHEBI:173112"/>
        <dbReference type="EC" id="2.7.7.49"/>
    </reaction>
</comment>
<proteinExistence type="inferred from homology"/>
<dbReference type="InterPro" id="IPR000123">
    <property type="entry name" value="Reverse_transcriptase_msDNA"/>
</dbReference>
<dbReference type="InterPro" id="IPR000477">
    <property type="entry name" value="RT_dom"/>
</dbReference>
<evidence type="ECO:0000256" key="1">
    <source>
        <dbReference type="ARBA" id="ARBA00012493"/>
    </source>
</evidence>
<keyword evidence="7" id="KW-0051">Antiviral defense</keyword>
<dbReference type="PANTHER" id="PTHR34047:SF7">
    <property type="entry name" value="RNA-DIRECTED DNA POLYMERASE"/>
    <property type="match status" value="1"/>
</dbReference>
<name>A0ABU6K3D1_9RHOO</name>
<dbReference type="EMBL" id="JAYXHS010000001">
    <property type="protein sequence ID" value="MEC5385530.1"/>
    <property type="molecule type" value="Genomic_DNA"/>
</dbReference>
<dbReference type="RefSeq" id="WP_327598482.1">
    <property type="nucleotide sequence ID" value="NZ_JAYXHS010000001.1"/>
</dbReference>
<evidence type="ECO:0000256" key="2">
    <source>
        <dbReference type="ARBA" id="ARBA00022679"/>
    </source>
</evidence>
<keyword evidence="5" id="KW-0460">Magnesium</keyword>
<dbReference type="InterPro" id="IPR043502">
    <property type="entry name" value="DNA/RNA_pol_sf"/>
</dbReference>
<dbReference type="Proteomes" id="UP001331561">
    <property type="component" value="Unassembled WGS sequence"/>
</dbReference>
<evidence type="ECO:0000256" key="6">
    <source>
        <dbReference type="ARBA" id="ARBA00022918"/>
    </source>
</evidence>
<evidence type="ECO:0000256" key="4">
    <source>
        <dbReference type="ARBA" id="ARBA00022723"/>
    </source>
</evidence>
<dbReference type="PRINTS" id="PR00866">
    <property type="entry name" value="RNADNAPOLMS"/>
</dbReference>
<dbReference type="InterPro" id="IPR051083">
    <property type="entry name" value="GrpII_Intron_Splice-Mob/Def"/>
</dbReference>
<evidence type="ECO:0000256" key="8">
    <source>
        <dbReference type="ARBA" id="ARBA00034120"/>
    </source>
</evidence>
<comment type="caution">
    <text evidence="11">The sequence shown here is derived from an EMBL/GenBank/DDBJ whole genome shotgun (WGS) entry which is preliminary data.</text>
</comment>
<keyword evidence="2 11" id="KW-0808">Transferase</keyword>
<dbReference type="PANTHER" id="PTHR34047">
    <property type="entry name" value="NUCLEAR INTRON MATURASE 1, MITOCHONDRIAL-RELATED"/>
    <property type="match status" value="1"/>
</dbReference>
<comment type="similarity">
    <text evidence="8">Belongs to the bacterial reverse transcriptase family.</text>
</comment>
<accession>A0ABU6K3D1</accession>
<reference evidence="11 12" key="1">
    <citation type="submission" date="2024-01" db="EMBL/GenBank/DDBJ databases">
        <title>Uliginosibacterium soil sp. nov.</title>
        <authorList>
            <person name="Lv Y."/>
        </authorList>
    </citation>
    <scope>NUCLEOTIDE SEQUENCE [LARGE SCALE GENOMIC DNA]</scope>
    <source>
        <strain evidence="11 12">H3</strain>
    </source>
</reference>
<protein>
    <recommendedName>
        <fullName evidence="1">RNA-directed DNA polymerase</fullName>
        <ecNumber evidence="1">2.7.7.49</ecNumber>
    </recommendedName>
</protein>
<keyword evidence="12" id="KW-1185">Reference proteome</keyword>
<dbReference type="GO" id="GO:0003964">
    <property type="term" value="F:RNA-directed DNA polymerase activity"/>
    <property type="evidence" value="ECO:0007669"/>
    <property type="project" value="UniProtKB-KW"/>
</dbReference>
<sequence length="326" mass="36168">MKLPRPFVESRYFQFSSLSELKKALEGMDEPSFAEMHRLDSLQLPPIANAQVLATMFGINPGIIWSFVTRPQQHYRSFSIPKGNGVRNIDAPRVALKVLQKWLSIRFQEAYSPPSHVFGFIPGSSHVKAAAIHCGAQWVFSIDVQNFFPTTPFGLVESSLASLGFNNQTSILLAQLCCLHGFLAQGAPTSPVLSNLCFGAIDAKLAEFSQKYNVRLSRYADDIVFSGIGAFPEGLKEESIGLFVGSPWCLAEGKIEFSSLPDRLKVHGLLVHGETVRLTKGYRNKLRAYSHLIQKNAIDGENLNKIKGHLIYGNYVANFHSIDEHS</sequence>
<evidence type="ECO:0000259" key="10">
    <source>
        <dbReference type="Pfam" id="PF00078"/>
    </source>
</evidence>